<dbReference type="InterPro" id="IPR000602">
    <property type="entry name" value="Glyco_hydro_38_N"/>
</dbReference>
<dbReference type="InterPro" id="IPR011013">
    <property type="entry name" value="Gal_mutarotase_sf_dom"/>
</dbReference>
<evidence type="ECO:0000259" key="3">
    <source>
        <dbReference type="Pfam" id="PF07748"/>
    </source>
</evidence>
<dbReference type="InterPro" id="IPR011682">
    <property type="entry name" value="Glyco_hydro_38_C"/>
</dbReference>
<dbReference type="Pfam" id="PF17677">
    <property type="entry name" value="Glyco_hydro38C2"/>
    <property type="match status" value="1"/>
</dbReference>
<dbReference type="AlphaFoldDB" id="A0A9D1LRT8"/>
<name>A0A9D1LRT8_9FIRM</name>
<organism evidence="5 6">
    <name type="scientific">Candidatus Fimadaptatus faecigallinarum</name>
    <dbReference type="NCBI Taxonomy" id="2840814"/>
    <lineage>
        <taxon>Bacteria</taxon>
        <taxon>Bacillati</taxon>
        <taxon>Bacillota</taxon>
        <taxon>Clostridia</taxon>
        <taxon>Eubacteriales</taxon>
        <taxon>Candidatus Fimadaptatus</taxon>
    </lineage>
</organism>
<evidence type="ECO:0000259" key="4">
    <source>
        <dbReference type="Pfam" id="PF17677"/>
    </source>
</evidence>
<dbReference type="Gene3D" id="2.60.40.2220">
    <property type="match status" value="1"/>
</dbReference>
<dbReference type="GO" id="GO:0006013">
    <property type="term" value="P:mannose metabolic process"/>
    <property type="evidence" value="ECO:0007669"/>
    <property type="project" value="InterPro"/>
</dbReference>
<dbReference type="InterPro" id="IPR011330">
    <property type="entry name" value="Glyco_hydro/deAcase_b/a-brl"/>
</dbReference>
<reference evidence="5" key="1">
    <citation type="submission" date="2020-10" db="EMBL/GenBank/DDBJ databases">
        <authorList>
            <person name="Gilroy R."/>
        </authorList>
    </citation>
    <scope>NUCLEOTIDE SEQUENCE</scope>
    <source>
        <strain evidence="5">ChiSxjej2B14-8506</strain>
    </source>
</reference>
<proteinExistence type="inferred from homology"/>
<dbReference type="SUPFAM" id="SSF88713">
    <property type="entry name" value="Glycoside hydrolase/deacetylase"/>
    <property type="match status" value="1"/>
</dbReference>
<evidence type="ECO:0000256" key="1">
    <source>
        <dbReference type="ARBA" id="ARBA00009792"/>
    </source>
</evidence>
<dbReference type="SUPFAM" id="SSF74650">
    <property type="entry name" value="Galactose mutarotase-like"/>
    <property type="match status" value="1"/>
</dbReference>
<dbReference type="EMBL" id="DVNK01000039">
    <property type="protein sequence ID" value="HIU46893.1"/>
    <property type="molecule type" value="Genomic_DNA"/>
</dbReference>
<dbReference type="PANTHER" id="PTHR46017">
    <property type="entry name" value="ALPHA-MANNOSIDASE 2C1"/>
    <property type="match status" value="1"/>
</dbReference>
<feature type="domain" description="Glycosyl hydrolase family 38 C-terminal" evidence="3">
    <location>
        <begin position="636"/>
        <end position="823"/>
    </location>
</feature>
<dbReference type="PANTHER" id="PTHR46017:SF1">
    <property type="entry name" value="ALPHA-MANNOSIDASE 2C1"/>
    <property type="match status" value="1"/>
</dbReference>
<comment type="caution">
    <text evidence="5">The sequence shown here is derived from an EMBL/GenBank/DDBJ whole genome shotgun (WGS) entry which is preliminary data.</text>
</comment>
<dbReference type="Gene3D" id="1.20.1270.50">
    <property type="entry name" value="Glycoside hydrolase family 38, central domain"/>
    <property type="match status" value="1"/>
</dbReference>
<dbReference type="GO" id="GO:0004559">
    <property type="term" value="F:alpha-mannosidase activity"/>
    <property type="evidence" value="ECO:0007669"/>
    <property type="project" value="InterPro"/>
</dbReference>
<comment type="similarity">
    <text evidence="1">Belongs to the glycosyl hydrolase 38 family.</text>
</comment>
<gene>
    <name evidence="5" type="ORF">IAC59_06505</name>
</gene>
<feature type="domain" description="Glycosyl hydrolases family 38 C-terminal" evidence="4">
    <location>
        <begin position="877"/>
        <end position="949"/>
    </location>
</feature>
<dbReference type="InterPro" id="IPR037094">
    <property type="entry name" value="Glyco_hydro_38_cen_sf"/>
</dbReference>
<dbReference type="Gene3D" id="2.70.98.30">
    <property type="entry name" value="Golgi alpha-mannosidase II, domain 4"/>
    <property type="match status" value="1"/>
</dbReference>
<evidence type="ECO:0000259" key="2">
    <source>
        <dbReference type="Pfam" id="PF01074"/>
    </source>
</evidence>
<feature type="domain" description="Glycoside hydrolase family 38 N-terminal" evidence="2">
    <location>
        <begin position="247"/>
        <end position="481"/>
    </location>
</feature>
<protein>
    <submittedName>
        <fullName evidence="5">Alpha-mannosidase</fullName>
    </submittedName>
</protein>
<dbReference type="Pfam" id="PF07748">
    <property type="entry name" value="Glyco_hydro_38C"/>
    <property type="match status" value="1"/>
</dbReference>
<dbReference type="Proteomes" id="UP000824123">
    <property type="component" value="Unassembled WGS sequence"/>
</dbReference>
<accession>A0A9D1LRT8</accession>
<evidence type="ECO:0000313" key="5">
    <source>
        <dbReference type="EMBL" id="HIU46893.1"/>
    </source>
</evidence>
<dbReference type="Pfam" id="PF01074">
    <property type="entry name" value="Glyco_hydro_38N"/>
    <property type="match status" value="1"/>
</dbReference>
<dbReference type="Gene3D" id="3.20.110.10">
    <property type="entry name" value="Glycoside hydrolase 38, N terminal domain"/>
    <property type="match status" value="1"/>
</dbReference>
<dbReference type="InterPro" id="IPR027291">
    <property type="entry name" value="Glyco_hydro_38_N_sf"/>
</dbReference>
<dbReference type="InterPro" id="IPR041147">
    <property type="entry name" value="GH38_C"/>
</dbReference>
<sequence length="955" mass="105147">MRELDYVLRRARRRLDEVRVCAYAPVAPLECEAWLFEAPVPFDARTSGQKVVPEPGGSWARGELCHAWLRVHGAAGNQPAGVRLAVRLNVAGGMLAVDGAGRPLCGLRAGSGLEDGVLALDEDAAQGEVELWLRAELTPDMPCQCDPARPVAELCAEQPNLRQLYYDMEVIMELAQARGEGARHDMIARALQRALGVLTDLNEERALAAIYALRPELERVSGDYGFMLSAVGCVRVAPARMAQLDSAARQFARMAAGALQLMDGWDGYVTGAGQAQLYDWLMRNEPELFERMRERVSQGRWEIQGALWAEPDMRMTGGEAIVRQILYGKRFYARNFALDVNAVWLLNSPGCCAQMPQLMRRSGIQYILCGRAARPERWEFPHTSFWLQGQDGSRVLAHVPAMARGDVLPGDVCAAERGCGELGLTEGALMLYGADGAGPGVAQMERLARMGDLRGLPPVRCERAMDFFERLRRSRVELPWWSGELNCGGAAGELTADVRAQRLNRRLEGALRLAELVLTAMQLRGAEYPRAELSELWQRLLTWQACGASGGEARRREYESLLAGLGALIERCWSGERGLDVVLNPHAWTMDMWLPGTADGDSDAGLRVSLPPMSASSTIGARRVELPERTADERMLANDRLRLRFDERGRLASVYDLRQDWEVLRGAGNQLSVYAVDDGELDADAPRRVGAFAQISARGEVDGAVCRRVAEYSFGESKLEQTVEITAGSARVDFITRVYWRESGRLLRAEFPLNVSAGKFRCDAPFGSVERPTHRNTPREQAEVSALNWADLSQVGRGAALMLDGGYGYGCLDNALSVSLLRARDDGDAAGCELRYALYPHAGDIVDVTRQACAFHQPPELAQGPTFGPLCWVDARNVVLETVKLAEDSQDIVLRMYECLGASCTARLRTGFEAESASVCDLLERVTAPLTIDGEAIELEFTPFEIKTVIITPLR</sequence>
<dbReference type="GO" id="GO:0009313">
    <property type="term" value="P:oligosaccharide catabolic process"/>
    <property type="evidence" value="ECO:0007669"/>
    <property type="project" value="TreeGrafter"/>
</dbReference>
<reference evidence="5" key="2">
    <citation type="journal article" date="2021" name="PeerJ">
        <title>Extensive microbial diversity within the chicken gut microbiome revealed by metagenomics and culture.</title>
        <authorList>
            <person name="Gilroy R."/>
            <person name="Ravi A."/>
            <person name="Getino M."/>
            <person name="Pursley I."/>
            <person name="Horton D.L."/>
            <person name="Alikhan N.F."/>
            <person name="Baker D."/>
            <person name="Gharbi K."/>
            <person name="Hall N."/>
            <person name="Watson M."/>
            <person name="Adriaenssens E.M."/>
            <person name="Foster-Nyarko E."/>
            <person name="Jarju S."/>
            <person name="Secka A."/>
            <person name="Antonio M."/>
            <person name="Oren A."/>
            <person name="Chaudhuri R.R."/>
            <person name="La Ragione R."/>
            <person name="Hildebrand F."/>
            <person name="Pallen M.J."/>
        </authorList>
    </citation>
    <scope>NUCLEOTIDE SEQUENCE</scope>
    <source>
        <strain evidence="5">ChiSxjej2B14-8506</strain>
    </source>
</reference>
<dbReference type="GO" id="GO:0030246">
    <property type="term" value="F:carbohydrate binding"/>
    <property type="evidence" value="ECO:0007669"/>
    <property type="project" value="InterPro"/>
</dbReference>
<evidence type="ECO:0000313" key="6">
    <source>
        <dbReference type="Proteomes" id="UP000824123"/>
    </source>
</evidence>